<accession>A0ABS2NVS4</accession>
<dbReference type="InterPro" id="IPR010499">
    <property type="entry name" value="AraC_E-bd"/>
</dbReference>
<evidence type="ECO:0000256" key="3">
    <source>
        <dbReference type="ARBA" id="ARBA00023163"/>
    </source>
</evidence>
<evidence type="ECO:0000313" key="6">
    <source>
        <dbReference type="Proteomes" id="UP000737402"/>
    </source>
</evidence>
<reference evidence="5 6" key="1">
    <citation type="submission" date="2021-01" db="EMBL/GenBank/DDBJ databases">
        <title>Genomic Encyclopedia of Type Strains, Phase IV (KMG-IV): sequencing the most valuable type-strain genomes for metagenomic binning, comparative biology and taxonomic classification.</title>
        <authorList>
            <person name="Goeker M."/>
        </authorList>
    </citation>
    <scope>NUCLEOTIDE SEQUENCE [LARGE SCALE GENOMIC DNA]</scope>
    <source>
        <strain evidence="5 6">DSM 25879</strain>
    </source>
</reference>
<keyword evidence="6" id="KW-1185">Reference proteome</keyword>
<keyword evidence="1" id="KW-0805">Transcription regulation</keyword>
<evidence type="ECO:0000256" key="1">
    <source>
        <dbReference type="ARBA" id="ARBA00023015"/>
    </source>
</evidence>
<organism evidence="5 6">
    <name type="scientific">Sutcliffiella tianshenii</name>
    <dbReference type="NCBI Taxonomy" id="1463404"/>
    <lineage>
        <taxon>Bacteria</taxon>
        <taxon>Bacillati</taxon>
        <taxon>Bacillota</taxon>
        <taxon>Bacilli</taxon>
        <taxon>Bacillales</taxon>
        <taxon>Bacillaceae</taxon>
        <taxon>Sutcliffiella</taxon>
    </lineage>
</organism>
<dbReference type="InterPro" id="IPR050908">
    <property type="entry name" value="SmbC-like"/>
</dbReference>
<dbReference type="SUPFAM" id="SSF55136">
    <property type="entry name" value="Probable bacterial effector-binding domain"/>
    <property type="match status" value="1"/>
</dbReference>
<dbReference type="SUPFAM" id="SSF46689">
    <property type="entry name" value="Homeodomain-like"/>
    <property type="match status" value="2"/>
</dbReference>
<dbReference type="InterPro" id="IPR011256">
    <property type="entry name" value="Reg_factor_effector_dom_sf"/>
</dbReference>
<evidence type="ECO:0000313" key="5">
    <source>
        <dbReference type="EMBL" id="MBM7618777.1"/>
    </source>
</evidence>
<dbReference type="PROSITE" id="PS00041">
    <property type="entry name" value="HTH_ARAC_FAMILY_1"/>
    <property type="match status" value="1"/>
</dbReference>
<feature type="domain" description="HTH araC/xylS-type" evidence="4">
    <location>
        <begin position="11"/>
        <end position="110"/>
    </location>
</feature>
<dbReference type="Pfam" id="PF12833">
    <property type="entry name" value="HTH_18"/>
    <property type="match status" value="1"/>
</dbReference>
<name>A0ABS2NVS4_9BACI</name>
<keyword evidence="2" id="KW-0238">DNA-binding</keyword>
<comment type="caution">
    <text evidence="5">The sequence shown here is derived from an EMBL/GenBank/DDBJ whole genome shotgun (WGS) entry which is preliminary data.</text>
</comment>
<proteinExistence type="predicted"/>
<keyword evidence="3" id="KW-0804">Transcription</keyword>
<dbReference type="PROSITE" id="PS01124">
    <property type="entry name" value="HTH_ARAC_FAMILY_2"/>
    <property type="match status" value="1"/>
</dbReference>
<dbReference type="InterPro" id="IPR009057">
    <property type="entry name" value="Homeodomain-like_sf"/>
</dbReference>
<dbReference type="InterPro" id="IPR018060">
    <property type="entry name" value="HTH_AraC"/>
</dbReference>
<dbReference type="InterPro" id="IPR029442">
    <property type="entry name" value="GyrI-like"/>
</dbReference>
<evidence type="ECO:0000259" key="4">
    <source>
        <dbReference type="PROSITE" id="PS01124"/>
    </source>
</evidence>
<dbReference type="Gene3D" id="1.10.10.60">
    <property type="entry name" value="Homeodomain-like"/>
    <property type="match status" value="2"/>
</dbReference>
<evidence type="ECO:0000256" key="2">
    <source>
        <dbReference type="ARBA" id="ARBA00023125"/>
    </source>
</evidence>
<dbReference type="Proteomes" id="UP000737402">
    <property type="component" value="Unassembled WGS sequence"/>
</dbReference>
<dbReference type="SMART" id="SM00342">
    <property type="entry name" value="HTH_ARAC"/>
    <property type="match status" value="1"/>
</dbReference>
<dbReference type="InterPro" id="IPR020449">
    <property type="entry name" value="Tscrpt_reg_AraC-type_HTH"/>
</dbReference>
<dbReference type="SMART" id="SM00871">
    <property type="entry name" value="AraC_E_bind"/>
    <property type="match status" value="1"/>
</dbReference>
<dbReference type="RefSeq" id="WP_204413226.1">
    <property type="nucleotide sequence ID" value="NZ_JAFBED010000001.1"/>
</dbReference>
<dbReference type="PANTHER" id="PTHR40055">
    <property type="entry name" value="TRANSCRIPTIONAL REGULATOR YGIV-RELATED"/>
    <property type="match status" value="1"/>
</dbReference>
<dbReference type="Gene3D" id="3.20.80.10">
    <property type="entry name" value="Regulatory factor, effector binding domain"/>
    <property type="match status" value="1"/>
</dbReference>
<dbReference type="EMBL" id="JAFBED010000001">
    <property type="protein sequence ID" value="MBM7618777.1"/>
    <property type="molecule type" value="Genomic_DNA"/>
</dbReference>
<gene>
    <name evidence="5" type="ORF">JOC95_000619</name>
</gene>
<protein>
    <submittedName>
        <fullName evidence="5">AraC family transcriptional regulator</fullName>
    </submittedName>
</protein>
<dbReference type="PANTHER" id="PTHR40055:SF1">
    <property type="entry name" value="TRANSCRIPTIONAL REGULATOR YGIV-RELATED"/>
    <property type="match status" value="1"/>
</dbReference>
<sequence length="314" mass="37077">MYTKEQHYQIDIVLEYIETHLDQSLSLEHLAKISTYSPYHFQRLFKGIVGETPANYVKRLRLENAAHFLIYEHRIPITQIALMCGFSSLSYFTATFQANFQMSPKKWREGGYLERFPREYEDDSKKSKQSRKMEKELQDQEEYNKFQWLNLEKVKIVELPPFSAIKRQSVGPYTEGVPNAWEEIYRFANARDLVTEDTFMYGIPKNNPYITPPGKSRYDCLLSVNDPDKLTLEQERIYHFRGGKHAVYEFEEPVDYRERNRLIECYSELYSFWLPKSGYKYLANPVELVEVEPIPGTLSLRCKIKSIALAIEPK</sequence>
<dbReference type="InterPro" id="IPR018062">
    <property type="entry name" value="HTH_AraC-typ_CS"/>
</dbReference>
<dbReference type="Pfam" id="PF06445">
    <property type="entry name" value="GyrI-like"/>
    <property type="match status" value="1"/>
</dbReference>
<dbReference type="PRINTS" id="PR00032">
    <property type="entry name" value="HTHARAC"/>
</dbReference>